<evidence type="ECO:0000313" key="3">
    <source>
        <dbReference type="Proteomes" id="UP000031971"/>
    </source>
</evidence>
<dbReference type="AlphaFoldDB" id="A0A0C2YB27"/>
<evidence type="ECO:0000313" key="2">
    <source>
        <dbReference type="EMBL" id="KIL96959.1"/>
    </source>
</evidence>
<feature type="compositionally biased region" description="Basic residues" evidence="1">
    <location>
        <begin position="43"/>
        <end position="71"/>
    </location>
</feature>
<dbReference type="STRING" id="272627.CCC_01452"/>
<comment type="caution">
    <text evidence="2">The sequence shown here is derived from an EMBL/GenBank/DDBJ whole genome shotgun (WGS) entry which is preliminary data.</text>
</comment>
<evidence type="ECO:0000256" key="1">
    <source>
        <dbReference type="SAM" id="MobiDB-lite"/>
    </source>
</evidence>
<keyword evidence="3" id="KW-1185">Reference proteome</keyword>
<gene>
    <name evidence="2" type="ORF">CCC_01452</name>
</gene>
<name>A0A0C2YB27_PARME</name>
<feature type="region of interest" description="Disordered" evidence="1">
    <location>
        <begin position="1"/>
        <end position="80"/>
    </location>
</feature>
<organism evidence="2 3">
    <name type="scientific">Paramagnetospirillum magnetotacticum MS-1</name>
    <dbReference type="NCBI Taxonomy" id="272627"/>
    <lineage>
        <taxon>Bacteria</taxon>
        <taxon>Pseudomonadati</taxon>
        <taxon>Pseudomonadota</taxon>
        <taxon>Alphaproteobacteria</taxon>
        <taxon>Rhodospirillales</taxon>
        <taxon>Magnetospirillaceae</taxon>
        <taxon>Paramagnetospirillum</taxon>
    </lineage>
</organism>
<sequence>MPPREASVFQRRVLEGEAGSQRRTGQEGGRRAPGGGLASAHRLGVRHQARRGFRPAKASRRVAGRFRKKCRSTGPKGVCGRKRSIRWKTAPRAGNCWRCD</sequence>
<accession>A0A0C2YB27</accession>
<protein>
    <submittedName>
        <fullName evidence="2">Uncharacterized protein</fullName>
    </submittedName>
</protein>
<proteinExistence type="predicted"/>
<dbReference type="Proteomes" id="UP000031971">
    <property type="component" value="Unassembled WGS sequence"/>
</dbReference>
<dbReference type="EMBL" id="JXSL01000033">
    <property type="protein sequence ID" value="KIL96959.1"/>
    <property type="molecule type" value="Genomic_DNA"/>
</dbReference>
<reference evidence="2 3" key="1">
    <citation type="submission" date="2015-01" db="EMBL/GenBank/DDBJ databases">
        <title>Genome Sequence of Magnetospirillum magnetotacticum Strain MS-1.</title>
        <authorList>
            <person name="Marinov G.K."/>
            <person name="Smalley M.D."/>
            <person name="DeSalvo G."/>
        </authorList>
    </citation>
    <scope>NUCLEOTIDE SEQUENCE [LARGE SCALE GENOMIC DNA]</scope>
    <source>
        <strain evidence="2 3">MS-1</strain>
    </source>
</reference>